<keyword evidence="10 13" id="KW-0234">DNA repair</keyword>
<dbReference type="GO" id="GO:0007059">
    <property type="term" value="P:chromosome segregation"/>
    <property type="evidence" value="ECO:0007669"/>
    <property type="project" value="UniProtKB-UniRule"/>
</dbReference>
<proteinExistence type="inferred from homology"/>
<comment type="function">
    <text evidence="13">Endonuclease that resolves Holliday junction intermediates in genetic recombination. Cleaves mobile four-strand junctions by introducing symmetrical nicks in paired strands. Promotes annealing of linear ssDNA with homologous dsDNA. Required for DNA repair, homologous recombination and chromosome segregation.</text>
</comment>
<feature type="binding site" evidence="13">
    <location>
        <position position="93"/>
    </location>
    <ligand>
        <name>Mg(2+)</name>
        <dbReference type="ChEBI" id="CHEBI:18420"/>
    </ligand>
</feature>
<dbReference type="InterPro" id="IPR011335">
    <property type="entry name" value="Restrct_endonuc-II-like"/>
</dbReference>
<comment type="subcellular location">
    <subcellularLocation>
        <location evidence="1 13">Cytoplasm</location>
    </subcellularLocation>
</comment>
<keyword evidence="8 13" id="KW-0460">Magnesium</keyword>
<evidence type="ECO:0000256" key="1">
    <source>
        <dbReference type="ARBA" id="ARBA00004496"/>
    </source>
</evidence>
<evidence type="ECO:0000256" key="12">
    <source>
        <dbReference type="ARBA" id="ARBA00029523"/>
    </source>
</evidence>
<reference evidence="14 15" key="1">
    <citation type="submission" date="2019-08" db="EMBL/GenBank/DDBJ databases">
        <title>In-depth cultivation of the pig gut microbiome towards novel bacterial diversity and tailored functional studies.</title>
        <authorList>
            <person name="Wylensek D."/>
            <person name="Hitch T.C.A."/>
            <person name="Clavel T."/>
        </authorList>
    </citation>
    <scope>NUCLEOTIDE SEQUENCE [LARGE SCALE GENOMIC DNA]</scope>
    <source>
        <strain evidence="14 15">Oil+RF-744-GAM-WT-6</strain>
    </source>
</reference>
<feature type="site" description="Transition state stabilizer" evidence="13">
    <location>
        <position position="95"/>
    </location>
</feature>
<dbReference type="GO" id="GO:0003676">
    <property type="term" value="F:nucleic acid binding"/>
    <property type="evidence" value="ECO:0007669"/>
    <property type="project" value="InterPro"/>
</dbReference>
<comment type="cofactor">
    <cofactor evidence="13">
        <name>Mg(2+)</name>
        <dbReference type="ChEBI" id="CHEBI:18420"/>
    </cofactor>
    <text evidence="13">Binds 1 Mg(2+) ion per subunit.</text>
</comment>
<organism evidence="14 15">
    <name type="scientific">Stecheria intestinalis</name>
    <dbReference type="NCBI Taxonomy" id="2606630"/>
    <lineage>
        <taxon>Bacteria</taxon>
        <taxon>Bacillati</taxon>
        <taxon>Bacillota</taxon>
        <taxon>Erysipelotrichia</taxon>
        <taxon>Erysipelotrichales</taxon>
        <taxon>Erysipelotrichaceae</taxon>
        <taxon>Stecheria</taxon>
    </lineage>
</organism>
<evidence type="ECO:0000256" key="6">
    <source>
        <dbReference type="ARBA" id="ARBA00022763"/>
    </source>
</evidence>
<keyword evidence="6 13" id="KW-0227">DNA damage</keyword>
<dbReference type="EC" id="3.1.21.10" evidence="13"/>
<gene>
    <name evidence="13 14" type="primary">recU</name>
    <name evidence="14" type="ORF">FYJ51_08645</name>
</gene>
<dbReference type="InterPro" id="IPR011856">
    <property type="entry name" value="tRNA_endonuc-like_dom_sf"/>
</dbReference>
<feature type="binding site" evidence="13">
    <location>
        <position position="80"/>
    </location>
    <ligand>
        <name>Mg(2+)</name>
        <dbReference type="ChEBI" id="CHEBI:18420"/>
    </ligand>
</feature>
<dbReference type="AlphaFoldDB" id="A0A7X2NT03"/>
<dbReference type="GO" id="GO:0006310">
    <property type="term" value="P:DNA recombination"/>
    <property type="evidence" value="ECO:0007669"/>
    <property type="project" value="UniProtKB-UniRule"/>
</dbReference>
<evidence type="ECO:0000256" key="2">
    <source>
        <dbReference type="ARBA" id="ARBA00022490"/>
    </source>
</evidence>
<evidence type="ECO:0000256" key="4">
    <source>
        <dbReference type="ARBA" id="ARBA00022723"/>
    </source>
</evidence>
<evidence type="ECO:0000313" key="14">
    <source>
        <dbReference type="EMBL" id="MSS58974.1"/>
    </source>
</evidence>
<dbReference type="EMBL" id="VUMN01000020">
    <property type="protein sequence ID" value="MSS58974.1"/>
    <property type="molecule type" value="Genomic_DNA"/>
</dbReference>
<dbReference type="PIRSF" id="PIRSF037785">
    <property type="entry name" value="RecU"/>
    <property type="match status" value="1"/>
</dbReference>
<protein>
    <recommendedName>
        <fullName evidence="12 13">Holliday junction resolvase RecU</fullName>
        <ecNumber evidence="13">3.1.21.10</ecNumber>
    </recommendedName>
    <alternativeName>
        <fullName evidence="13">Recombination protein U homolog</fullName>
    </alternativeName>
</protein>
<keyword evidence="9 13" id="KW-0233">DNA recombination</keyword>
<evidence type="ECO:0000256" key="10">
    <source>
        <dbReference type="ARBA" id="ARBA00023204"/>
    </source>
</evidence>
<accession>A0A7X2NT03</accession>
<evidence type="ECO:0000256" key="5">
    <source>
        <dbReference type="ARBA" id="ARBA00022759"/>
    </source>
</evidence>
<dbReference type="SUPFAM" id="SSF52980">
    <property type="entry name" value="Restriction endonuclease-like"/>
    <property type="match status" value="1"/>
</dbReference>
<keyword evidence="7 13" id="KW-0378">Hydrolase</keyword>
<feature type="binding site" evidence="13">
    <location>
        <position position="112"/>
    </location>
    <ligand>
        <name>Mg(2+)</name>
        <dbReference type="ChEBI" id="CHEBI:18420"/>
    </ligand>
</feature>
<evidence type="ECO:0000256" key="11">
    <source>
        <dbReference type="ARBA" id="ARBA00023447"/>
    </source>
</evidence>
<dbReference type="RefSeq" id="WP_154505026.1">
    <property type="nucleotide sequence ID" value="NZ_VUMN01000020.1"/>
</dbReference>
<dbReference type="Pfam" id="PF03838">
    <property type="entry name" value="RecU"/>
    <property type="match status" value="1"/>
</dbReference>
<keyword evidence="5 13" id="KW-0255">Endonuclease</keyword>
<name>A0A7X2NT03_9FIRM</name>
<evidence type="ECO:0000256" key="3">
    <source>
        <dbReference type="ARBA" id="ARBA00022722"/>
    </source>
</evidence>
<dbReference type="NCBIfam" id="NF002581">
    <property type="entry name" value="PRK02234.1-2"/>
    <property type="match status" value="1"/>
</dbReference>
<comment type="caution">
    <text evidence="14">The sequence shown here is derived from an EMBL/GenBank/DDBJ whole genome shotgun (WGS) entry which is preliminary data.</text>
</comment>
<dbReference type="NCBIfam" id="TIGR00648">
    <property type="entry name" value="recU"/>
    <property type="match status" value="1"/>
</dbReference>
<dbReference type="InterPro" id="IPR004612">
    <property type="entry name" value="Resolv_RecU"/>
</dbReference>
<feature type="binding site" evidence="13">
    <location>
        <position position="78"/>
    </location>
    <ligand>
        <name>Mg(2+)</name>
        <dbReference type="ChEBI" id="CHEBI:18420"/>
    </ligand>
</feature>
<dbReference type="HAMAP" id="MF_00130">
    <property type="entry name" value="RecU"/>
    <property type="match status" value="1"/>
</dbReference>
<sequence length="193" mass="22178">MVNYPDGRKAAASVQARESAAHRGMELEAEINQTNQYYLQQDLAVIHKKPTPVTIVHVDYPQRSAAKITEAYFKIPSTTDYNGIYKAKYLDFEAKDCQSKTSFPIKSIHAHQVKHLDAVTRHGGIAFVIVRFTAYGETYYVIAQKMSDYIRTCGRSSIPYAWFQQNGYLIPYNYVKPVDYLKIVDRLYFKESV</sequence>
<keyword evidence="2 13" id="KW-0963">Cytoplasm</keyword>
<evidence type="ECO:0000256" key="13">
    <source>
        <dbReference type="HAMAP-Rule" id="MF_00130"/>
    </source>
</evidence>
<evidence type="ECO:0000313" key="15">
    <source>
        <dbReference type="Proteomes" id="UP000461880"/>
    </source>
</evidence>
<dbReference type="GO" id="GO:0000287">
    <property type="term" value="F:magnesium ion binding"/>
    <property type="evidence" value="ECO:0007669"/>
    <property type="project" value="UniProtKB-UniRule"/>
</dbReference>
<keyword evidence="4 13" id="KW-0479">Metal-binding</keyword>
<dbReference type="CDD" id="cd22354">
    <property type="entry name" value="RecU-like"/>
    <property type="match status" value="1"/>
</dbReference>
<evidence type="ECO:0000256" key="7">
    <source>
        <dbReference type="ARBA" id="ARBA00022801"/>
    </source>
</evidence>
<comment type="similarity">
    <text evidence="11 13">Belongs to the RecU family.</text>
</comment>
<evidence type="ECO:0000256" key="9">
    <source>
        <dbReference type="ARBA" id="ARBA00023172"/>
    </source>
</evidence>
<dbReference type="NCBIfam" id="NF002584">
    <property type="entry name" value="PRK02234.1-5"/>
    <property type="match status" value="1"/>
</dbReference>
<keyword evidence="15" id="KW-1185">Reference proteome</keyword>
<dbReference type="GO" id="GO:0005737">
    <property type="term" value="C:cytoplasm"/>
    <property type="evidence" value="ECO:0007669"/>
    <property type="project" value="UniProtKB-SubCell"/>
</dbReference>
<dbReference type="GO" id="GO:0008821">
    <property type="term" value="F:crossover junction DNA endonuclease activity"/>
    <property type="evidence" value="ECO:0007669"/>
    <property type="project" value="UniProtKB-EC"/>
</dbReference>
<dbReference type="GO" id="GO:0006281">
    <property type="term" value="P:DNA repair"/>
    <property type="evidence" value="ECO:0007669"/>
    <property type="project" value="UniProtKB-UniRule"/>
</dbReference>
<dbReference type="Proteomes" id="UP000461880">
    <property type="component" value="Unassembled WGS sequence"/>
</dbReference>
<comment type="catalytic activity">
    <reaction evidence="13">
        <text>Endonucleolytic cleavage at a junction such as a reciprocal single-stranded crossover between two homologous DNA duplexes (Holliday junction).</text>
        <dbReference type="EC" id="3.1.21.10"/>
    </reaction>
</comment>
<dbReference type="Gene3D" id="3.40.1350.10">
    <property type="match status" value="1"/>
</dbReference>
<evidence type="ECO:0000256" key="8">
    <source>
        <dbReference type="ARBA" id="ARBA00022842"/>
    </source>
</evidence>
<keyword evidence="3 13" id="KW-0540">Nuclease</keyword>